<dbReference type="HOGENOM" id="CLU_1379422_0_0_1"/>
<dbReference type="STRING" id="7222.B4J6B7"/>
<evidence type="ECO:0000313" key="3">
    <source>
        <dbReference type="Proteomes" id="UP000001070"/>
    </source>
</evidence>
<dbReference type="Proteomes" id="UP000001070">
    <property type="component" value="Unassembled WGS sequence"/>
</dbReference>
<feature type="chain" id="PRO_5002808416" evidence="1">
    <location>
        <begin position="25"/>
        <end position="199"/>
    </location>
</feature>
<dbReference type="KEGG" id="dgr:6560948"/>
<dbReference type="eggNOG" id="ENOG502TCF9">
    <property type="taxonomic scope" value="Eukaryota"/>
</dbReference>
<dbReference type="OrthoDB" id="7850741at2759"/>
<dbReference type="OMA" id="TKRAMEH"/>
<gene>
    <name evidence="2" type="primary">Dgri\GH21136</name>
    <name evidence="2" type="ORF">Dgri_GH21136</name>
</gene>
<protein>
    <submittedName>
        <fullName evidence="2">GH21136</fullName>
    </submittedName>
</protein>
<proteinExistence type="predicted"/>
<organism evidence="3">
    <name type="scientific">Drosophila grimshawi</name>
    <name type="common">Hawaiian fruit fly</name>
    <name type="synonym">Idiomyia grimshawi</name>
    <dbReference type="NCBI Taxonomy" id="7222"/>
    <lineage>
        <taxon>Eukaryota</taxon>
        <taxon>Metazoa</taxon>
        <taxon>Ecdysozoa</taxon>
        <taxon>Arthropoda</taxon>
        <taxon>Hexapoda</taxon>
        <taxon>Insecta</taxon>
        <taxon>Pterygota</taxon>
        <taxon>Neoptera</taxon>
        <taxon>Endopterygota</taxon>
        <taxon>Diptera</taxon>
        <taxon>Brachycera</taxon>
        <taxon>Muscomorpha</taxon>
        <taxon>Ephydroidea</taxon>
        <taxon>Drosophilidae</taxon>
        <taxon>Drosophila</taxon>
        <taxon>Hawaiian Drosophila</taxon>
    </lineage>
</organism>
<keyword evidence="1" id="KW-0732">Signal</keyword>
<dbReference type="InParanoid" id="B4J6B7"/>
<name>B4J6B7_DROGR</name>
<dbReference type="AlphaFoldDB" id="B4J6B7"/>
<evidence type="ECO:0000313" key="2">
    <source>
        <dbReference type="EMBL" id="EDW00890.1"/>
    </source>
</evidence>
<evidence type="ECO:0000256" key="1">
    <source>
        <dbReference type="SAM" id="SignalP"/>
    </source>
</evidence>
<dbReference type="EMBL" id="CH916367">
    <property type="protein sequence ID" value="EDW00890.1"/>
    <property type="molecule type" value="Genomic_DNA"/>
</dbReference>
<sequence>MPVQIQLIWLPVFLIAYLLLETRAVAGYGDLSRSRLTSQAEHNLAAITGHAMAQATELVDSVVDDLLVLDSQNSIMLSYLSNFEAFLMRSDNHTKESLQHFFDIVEVFLDADAAEKTTSIEIQLISMCLQRNGFDRWKRTVHMRSTKLLKSFGKKIKKHLDTLDQEERIVIERRWKSVVTRGGQRKLEKFREFIKWLAG</sequence>
<reference evidence="2 3" key="1">
    <citation type="journal article" date="2007" name="Nature">
        <title>Evolution of genes and genomes on the Drosophila phylogeny.</title>
        <authorList>
            <consortium name="Drosophila 12 Genomes Consortium"/>
            <person name="Clark A.G."/>
            <person name="Eisen M.B."/>
            <person name="Smith D.R."/>
            <person name="Bergman C.M."/>
            <person name="Oliver B."/>
            <person name="Markow T.A."/>
            <person name="Kaufman T.C."/>
            <person name="Kellis M."/>
            <person name="Gelbart W."/>
            <person name="Iyer V.N."/>
            <person name="Pollard D.A."/>
            <person name="Sackton T.B."/>
            <person name="Larracuente A.M."/>
            <person name="Singh N.D."/>
            <person name="Abad J.P."/>
            <person name="Abt D.N."/>
            <person name="Adryan B."/>
            <person name="Aguade M."/>
            <person name="Akashi H."/>
            <person name="Anderson W.W."/>
            <person name="Aquadro C.F."/>
            <person name="Ardell D.H."/>
            <person name="Arguello R."/>
            <person name="Artieri C.G."/>
            <person name="Barbash D.A."/>
            <person name="Barker D."/>
            <person name="Barsanti P."/>
            <person name="Batterham P."/>
            <person name="Batzoglou S."/>
            <person name="Begun D."/>
            <person name="Bhutkar A."/>
            <person name="Blanco E."/>
            <person name="Bosak S.A."/>
            <person name="Bradley R.K."/>
            <person name="Brand A.D."/>
            <person name="Brent M.R."/>
            <person name="Brooks A.N."/>
            <person name="Brown R.H."/>
            <person name="Butlin R.K."/>
            <person name="Caggese C."/>
            <person name="Calvi B.R."/>
            <person name="Bernardo de Carvalho A."/>
            <person name="Caspi A."/>
            <person name="Castrezana S."/>
            <person name="Celniker S.E."/>
            <person name="Chang J.L."/>
            <person name="Chapple C."/>
            <person name="Chatterji S."/>
            <person name="Chinwalla A."/>
            <person name="Civetta A."/>
            <person name="Clifton S.W."/>
            <person name="Comeron J.M."/>
            <person name="Costello J.C."/>
            <person name="Coyne J.A."/>
            <person name="Daub J."/>
            <person name="David R.G."/>
            <person name="Delcher A.L."/>
            <person name="Delehaunty K."/>
            <person name="Do C.B."/>
            <person name="Ebling H."/>
            <person name="Edwards K."/>
            <person name="Eickbush T."/>
            <person name="Evans J.D."/>
            <person name="Filipski A."/>
            <person name="Findeiss S."/>
            <person name="Freyhult E."/>
            <person name="Fulton L."/>
            <person name="Fulton R."/>
            <person name="Garcia A.C."/>
            <person name="Gardiner A."/>
            <person name="Garfield D.A."/>
            <person name="Garvin B.E."/>
            <person name="Gibson G."/>
            <person name="Gilbert D."/>
            <person name="Gnerre S."/>
            <person name="Godfrey J."/>
            <person name="Good R."/>
            <person name="Gotea V."/>
            <person name="Gravely B."/>
            <person name="Greenberg A.J."/>
            <person name="Griffiths-Jones S."/>
            <person name="Gross S."/>
            <person name="Guigo R."/>
            <person name="Gustafson E.A."/>
            <person name="Haerty W."/>
            <person name="Hahn M.W."/>
            <person name="Halligan D.L."/>
            <person name="Halpern A.L."/>
            <person name="Halter G.M."/>
            <person name="Han M.V."/>
            <person name="Heger A."/>
            <person name="Hillier L."/>
            <person name="Hinrichs A.S."/>
            <person name="Holmes I."/>
            <person name="Hoskins R.A."/>
            <person name="Hubisz M.J."/>
            <person name="Hultmark D."/>
            <person name="Huntley M.A."/>
            <person name="Jaffe D.B."/>
            <person name="Jagadeeshan S."/>
            <person name="Jeck W.R."/>
            <person name="Johnson J."/>
            <person name="Jones C.D."/>
            <person name="Jordan W.C."/>
            <person name="Karpen G.H."/>
            <person name="Kataoka E."/>
            <person name="Keightley P.D."/>
            <person name="Kheradpour P."/>
            <person name="Kirkness E.F."/>
            <person name="Koerich L.B."/>
            <person name="Kristiansen K."/>
            <person name="Kudrna D."/>
            <person name="Kulathinal R.J."/>
            <person name="Kumar S."/>
            <person name="Kwok R."/>
            <person name="Lander E."/>
            <person name="Langley C.H."/>
            <person name="Lapoint R."/>
            <person name="Lazzaro B.P."/>
            <person name="Lee S.J."/>
            <person name="Levesque L."/>
            <person name="Li R."/>
            <person name="Lin C.F."/>
            <person name="Lin M.F."/>
            <person name="Lindblad-Toh K."/>
            <person name="Llopart A."/>
            <person name="Long M."/>
            <person name="Low L."/>
            <person name="Lozovsky E."/>
            <person name="Lu J."/>
            <person name="Luo M."/>
            <person name="Machado C.A."/>
            <person name="Makalowski W."/>
            <person name="Marzo M."/>
            <person name="Matsuda M."/>
            <person name="Matzkin L."/>
            <person name="McAllister B."/>
            <person name="McBride C.S."/>
            <person name="McKernan B."/>
            <person name="McKernan K."/>
            <person name="Mendez-Lago M."/>
            <person name="Minx P."/>
            <person name="Mollenhauer M.U."/>
            <person name="Montooth K."/>
            <person name="Mount S.M."/>
            <person name="Mu X."/>
            <person name="Myers E."/>
            <person name="Negre B."/>
            <person name="Newfeld S."/>
            <person name="Nielsen R."/>
            <person name="Noor M.A."/>
            <person name="O'Grady P."/>
            <person name="Pachter L."/>
            <person name="Papaceit M."/>
            <person name="Parisi M.J."/>
            <person name="Parisi M."/>
            <person name="Parts L."/>
            <person name="Pedersen J.S."/>
            <person name="Pesole G."/>
            <person name="Phillippy A.M."/>
            <person name="Ponting C.P."/>
            <person name="Pop M."/>
            <person name="Porcelli D."/>
            <person name="Powell J.R."/>
            <person name="Prohaska S."/>
            <person name="Pruitt K."/>
            <person name="Puig M."/>
            <person name="Quesneville H."/>
            <person name="Ram K.R."/>
            <person name="Rand D."/>
            <person name="Rasmussen M.D."/>
            <person name="Reed L.K."/>
            <person name="Reenan R."/>
            <person name="Reily A."/>
            <person name="Remington K.A."/>
            <person name="Rieger T.T."/>
            <person name="Ritchie M.G."/>
            <person name="Robin C."/>
            <person name="Rogers Y.H."/>
            <person name="Rohde C."/>
            <person name="Rozas J."/>
            <person name="Rubenfield M.J."/>
            <person name="Ruiz A."/>
            <person name="Russo S."/>
            <person name="Salzberg S.L."/>
            <person name="Sanchez-Gracia A."/>
            <person name="Saranga D.J."/>
            <person name="Sato H."/>
            <person name="Schaeffer S.W."/>
            <person name="Schatz M.C."/>
            <person name="Schlenke T."/>
            <person name="Schwartz R."/>
            <person name="Segarra C."/>
            <person name="Singh R.S."/>
            <person name="Sirot L."/>
            <person name="Sirota M."/>
            <person name="Sisneros N.B."/>
            <person name="Smith C.D."/>
            <person name="Smith T.F."/>
            <person name="Spieth J."/>
            <person name="Stage D.E."/>
            <person name="Stark A."/>
            <person name="Stephan W."/>
            <person name="Strausberg R.L."/>
            <person name="Strempel S."/>
            <person name="Sturgill D."/>
            <person name="Sutton G."/>
            <person name="Sutton G.G."/>
            <person name="Tao W."/>
            <person name="Teichmann S."/>
            <person name="Tobari Y.N."/>
            <person name="Tomimura Y."/>
            <person name="Tsolas J.M."/>
            <person name="Valente V.L."/>
            <person name="Venter E."/>
            <person name="Venter J.C."/>
            <person name="Vicario S."/>
            <person name="Vieira F.G."/>
            <person name="Vilella A.J."/>
            <person name="Villasante A."/>
            <person name="Walenz B."/>
            <person name="Wang J."/>
            <person name="Wasserman M."/>
            <person name="Watts T."/>
            <person name="Wilson D."/>
            <person name="Wilson R.K."/>
            <person name="Wing R.A."/>
            <person name="Wolfner M.F."/>
            <person name="Wong A."/>
            <person name="Wong G.K."/>
            <person name="Wu C.I."/>
            <person name="Wu G."/>
            <person name="Yamamoto D."/>
            <person name="Yang H.P."/>
            <person name="Yang S.P."/>
            <person name="Yorke J.A."/>
            <person name="Yoshida K."/>
            <person name="Zdobnov E."/>
            <person name="Zhang P."/>
            <person name="Zhang Y."/>
            <person name="Zimin A.V."/>
            <person name="Baldwin J."/>
            <person name="Abdouelleil A."/>
            <person name="Abdulkadir J."/>
            <person name="Abebe A."/>
            <person name="Abera B."/>
            <person name="Abreu J."/>
            <person name="Acer S.C."/>
            <person name="Aftuck L."/>
            <person name="Alexander A."/>
            <person name="An P."/>
            <person name="Anderson E."/>
            <person name="Anderson S."/>
            <person name="Arachi H."/>
            <person name="Azer M."/>
            <person name="Bachantsang P."/>
            <person name="Barry A."/>
            <person name="Bayul T."/>
            <person name="Berlin A."/>
            <person name="Bessette D."/>
            <person name="Bloom T."/>
            <person name="Blye J."/>
            <person name="Boguslavskiy L."/>
            <person name="Bonnet C."/>
            <person name="Boukhgalter B."/>
            <person name="Bourzgui I."/>
            <person name="Brown A."/>
            <person name="Cahill P."/>
            <person name="Channer S."/>
            <person name="Cheshatsang Y."/>
            <person name="Chuda L."/>
            <person name="Citroen M."/>
            <person name="Collymore A."/>
            <person name="Cooke P."/>
            <person name="Costello M."/>
            <person name="D'Aco K."/>
            <person name="Daza R."/>
            <person name="De Haan G."/>
            <person name="DeGray S."/>
            <person name="DeMaso C."/>
            <person name="Dhargay N."/>
            <person name="Dooley K."/>
            <person name="Dooley E."/>
            <person name="Doricent M."/>
            <person name="Dorje P."/>
            <person name="Dorjee K."/>
            <person name="Dupes A."/>
            <person name="Elong R."/>
            <person name="Falk J."/>
            <person name="Farina A."/>
            <person name="Faro S."/>
            <person name="Ferguson D."/>
            <person name="Fisher S."/>
            <person name="Foley C.D."/>
            <person name="Franke A."/>
            <person name="Friedrich D."/>
            <person name="Gadbois L."/>
            <person name="Gearin G."/>
            <person name="Gearin C.R."/>
            <person name="Giannoukos G."/>
            <person name="Goode T."/>
            <person name="Graham J."/>
            <person name="Grandbois E."/>
            <person name="Grewal S."/>
            <person name="Gyaltsen K."/>
            <person name="Hafez N."/>
            <person name="Hagos B."/>
            <person name="Hall J."/>
            <person name="Henson C."/>
            <person name="Hollinger A."/>
            <person name="Honan T."/>
            <person name="Huard M.D."/>
            <person name="Hughes L."/>
            <person name="Hurhula B."/>
            <person name="Husby M.E."/>
            <person name="Kamat A."/>
            <person name="Kanga B."/>
            <person name="Kashin S."/>
            <person name="Khazanovich D."/>
            <person name="Kisner P."/>
            <person name="Lance K."/>
            <person name="Lara M."/>
            <person name="Lee W."/>
            <person name="Lennon N."/>
            <person name="Letendre F."/>
            <person name="LeVine R."/>
            <person name="Lipovsky A."/>
            <person name="Liu X."/>
            <person name="Liu J."/>
            <person name="Liu S."/>
            <person name="Lokyitsang T."/>
            <person name="Lokyitsang Y."/>
            <person name="Lubonja R."/>
            <person name="Lui A."/>
            <person name="MacDonald P."/>
            <person name="Magnisalis V."/>
            <person name="Maru K."/>
            <person name="Matthews C."/>
            <person name="McCusker W."/>
            <person name="McDonough S."/>
            <person name="Mehta T."/>
            <person name="Meldrim J."/>
            <person name="Meneus L."/>
            <person name="Mihai O."/>
            <person name="Mihalev A."/>
            <person name="Mihova T."/>
            <person name="Mittelman R."/>
            <person name="Mlenga V."/>
            <person name="Montmayeur A."/>
            <person name="Mulrain L."/>
            <person name="Navidi A."/>
            <person name="Naylor J."/>
            <person name="Negash T."/>
            <person name="Nguyen T."/>
            <person name="Nguyen N."/>
            <person name="Nicol R."/>
            <person name="Norbu C."/>
            <person name="Norbu N."/>
            <person name="Novod N."/>
            <person name="O'Neill B."/>
            <person name="Osman S."/>
            <person name="Markiewicz E."/>
            <person name="Oyono O.L."/>
            <person name="Patti C."/>
            <person name="Phunkhang P."/>
            <person name="Pierre F."/>
            <person name="Priest M."/>
            <person name="Raghuraman S."/>
            <person name="Rege F."/>
            <person name="Reyes R."/>
            <person name="Rise C."/>
            <person name="Rogov P."/>
            <person name="Ross K."/>
            <person name="Ryan E."/>
            <person name="Settipalli S."/>
            <person name="Shea T."/>
            <person name="Sherpa N."/>
            <person name="Shi L."/>
            <person name="Shih D."/>
            <person name="Sparrow T."/>
            <person name="Spaulding J."/>
            <person name="Stalker J."/>
            <person name="Stange-Thomann N."/>
            <person name="Stavropoulos S."/>
            <person name="Stone C."/>
            <person name="Strader C."/>
            <person name="Tesfaye S."/>
            <person name="Thomson T."/>
            <person name="Thoulutsang Y."/>
            <person name="Thoulutsang D."/>
            <person name="Topham K."/>
            <person name="Topping I."/>
            <person name="Tsamla T."/>
            <person name="Vassiliev H."/>
            <person name="Vo A."/>
            <person name="Wangchuk T."/>
            <person name="Wangdi T."/>
            <person name="Weiand M."/>
            <person name="Wilkinson J."/>
            <person name="Wilson A."/>
            <person name="Yadav S."/>
            <person name="Young G."/>
            <person name="Yu Q."/>
            <person name="Zembek L."/>
            <person name="Zhong D."/>
            <person name="Zimmer A."/>
            <person name="Zwirko Z."/>
            <person name="Jaffe D.B."/>
            <person name="Alvarez P."/>
            <person name="Brockman W."/>
            <person name="Butler J."/>
            <person name="Chin C."/>
            <person name="Gnerre S."/>
            <person name="Grabherr M."/>
            <person name="Kleber M."/>
            <person name="Mauceli E."/>
            <person name="MacCallum I."/>
        </authorList>
    </citation>
    <scope>NUCLEOTIDE SEQUENCE [LARGE SCALE GENOMIC DNA]</scope>
    <source>
        <strain evidence="3">Tucson 15287-2541.00</strain>
    </source>
</reference>
<accession>B4J6B7</accession>
<keyword evidence="3" id="KW-1185">Reference proteome</keyword>
<feature type="signal peptide" evidence="1">
    <location>
        <begin position="1"/>
        <end position="24"/>
    </location>
</feature>
<dbReference type="PhylomeDB" id="B4J6B7"/>